<keyword evidence="3" id="KW-1185">Reference proteome</keyword>
<evidence type="ECO:0000313" key="2">
    <source>
        <dbReference type="EMBL" id="KAH9321215.1"/>
    </source>
</evidence>
<accession>A0AA38LGD8</accession>
<organism evidence="2 3">
    <name type="scientific">Taxus chinensis</name>
    <name type="common">Chinese yew</name>
    <name type="synonym">Taxus wallichiana var. chinensis</name>
    <dbReference type="NCBI Taxonomy" id="29808"/>
    <lineage>
        <taxon>Eukaryota</taxon>
        <taxon>Viridiplantae</taxon>
        <taxon>Streptophyta</taxon>
        <taxon>Embryophyta</taxon>
        <taxon>Tracheophyta</taxon>
        <taxon>Spermatophyta</taxon>
        <taxon>Pinopsida</taxon>
        <taxon>Pinidae</taxon>
        <taxon>Conifers II</taxon>
        <taxon>Cupressales</taxon>
        <taxon>Taxaceae</taxon>
        <taxon>Taxus</taxon>
    </lineage>
</organism>
<proteinExistence type="predicted"/>
<feature type="non-terminal residue" evidence="2">
    <location>
        <position position="1"/>
    </location>
</feature>
<gene>
    <name evidence="2" type="ORF">KI387_015854</name>
</gene>
<dbReference type="AlphaFoldDB" id="A0AA38LGD8"/>
<feature type="non-terminal residue" evidence="2">
    <location>
        <position position="95"/>
    </location>
</feature>
<evidence type="ECO:0000313" key="3">
    <source>
        <dbReference type="Proteomes" id="UP000824469"/>
    </source>
</evidence>
<sequence>IRATPAHSGDGDEPIDVDKYSEEFTGGENEEEMMGDGIGGEASGVAQEDDSDSEWHDIKDILRAEREEVSVEKEAFFLKGFPSQDSKGDDESVAG</sequence>
<feature type="region of interest" description="Disordered" evidence="1">
    <location>
        <begin position="1"/>
        <end position="53"/>
    </location>
</feature>
<evidence type="ECO:0000256" key="1">
    <source>
        <dbReference type="SAM" id="MobiDB-lite"/>
    </source>
</evidence>
<reference evidence="2 3" key="1">
    <citation type="journal article" date="2021" name="Nat. Plants">
        <title>The Taxus genome provides insights into paclitaxel biosynthesis.</title>
        <authorList>
            <person name="Xiong X."/>
            <person name="Gou J."/>
            <person name="Liao Q."/>
            <person name="Li Y."/>
            <person name="Zhou Q."/>
            <person name="Bi G."/>
            <person name="Li C."/>
            <person name="Du R."/>
            <person name="Wang X."/>
            <person name="Sun T."/>
            <person name="Guo L."/>
            <person name="Liang H."/>
            <person name="Lu P."/>
            <person name="Wu Y."/>
            <person name="Zhang Z."/>
            <person name="Ro D.K."/>
            <person name="Shang Y."/>
            <person name="Huang S."/>
            <person name="Yan J."/>
        </authorList>
    </citation>
    <scope>NUCLEOTIDE SEQUENCE [LARGE SCALE GENOMIC DNA]</scope>
    <source>
        <strain evidence="2">Ta-2019</strain>
    </source>
</reference>
<dbReference type="EMBL" id="JAHRHJ020000003">
    <property type="protein sequence ID" value="KAH9321215.1"/>
    <property type="molecule type" value="Genomic_DNA"/>
</dbReference>
<dbReference type="Proteomes" id="UP000824469">
    <property type="component" value="Unassembled WGS sequence"/>
</dbReference>
<name>A0AA38LGD8_TAXCH</name>
<protein>
    <submittedName>
        <fullName evidence="2">Uncharacterized protein</fullName>
    </submittedName>
</protein>
<comment type="caution">
    <text evidence="2">The sequence shown here is derived from an EMBL/GenBank/DDBJ whole genome shotgun (WGS) entry which is preliminary data.</text>
</comment>